<dbReference type="SUPFAM" id="SSF54001">
    <property type="entry name" value="Cysteine proteinases"/>
    <property type="match status" value="1"/>
</dbReference>
<sequence>MKFLRAMKKIKIKKQIIAAVMACVLGIGGIYSVHASVINDAKNKKNEAQQELDNLNSQIDEIQAAQSDLQEEMDAYDDQLMALLTDMDLLEHDIDAKQGEIDQANADLEVAQEKEQTQYNAMKTRIQYMYENGDSNYWEAMMGATSITDLLNRVEYVSEVYDYDRKQLNAYQETVQQVADLKDQLDAQLAEMEELKISYEDQASSLQALIAEKSAAMDNFDAQLASAKSLASQYANTIKQQNQIIANEQARQAAEEAAARRAAQQQQQQNAGNQSNTTGNDTNASTSGSGTGLTSSGLNPAHTTNVSGSDVVAFASQYVGYPYVYGGNSLTEGADCSYFVMACFGQYGISLPRNSYSMQSCGQAVSYDCAQPGDIICYPGHVAIYMGNGRIVHASSPTNGICYGSATYRTILTIRRVL</sequence>
<dbReference type="GO" id="GO:0008234">
    <property type="term" value="F:cysteine-type peptidase activity"/>
    <property type="evidence" value="ECO:0007669"/>
    <property type="project" value="UniProtKB-KW"/>
</dbReference>
<gene>
    <name evidence="9" type="ORF">DW654_05835</name>
</gene>
<evidence type="ECO:0000256" key="4">
    <source>
        <dbReference type="ARBA" id="ARBA00022801"/>
    </source>
</evidence>
<dbReference type="SUPFAM" id="SSF57997">
    <property type="entry name" value="Tropomyosin"/>
    <property type="match status" value="1"/>
</dbReference>
<evidence type="ECO:0000313" key="9">
    <source>
        <dbReference type="EMBL" id="RHF85514.1"/>
    </source>
</evidence>
<dbReference type="InterPro" id="IPR051202">
    <property type="entry name" value="Peptidase_C40"/>
</dbReference>
<dbReference type="InterPro" id="IPR038765">
    <property type="entry name" value="Papain-like_cys_pep_sf"/>
</dbReference>
<evidence type="ECO:0000313" key="10">
    <source>
        <dbReference type="Proteomes" id="UP000283701"/>
    </source>
</evidence>
<dbReference type="InterPro" id="IPR057309">
    <property type="entry name" value="PcsB_CC"/>
</dbReference>
<evidence type="ECO:0000256" key="2">
    <source>
        <dbReference type="ARBA" id="ARBA00022670"/>
    </source>
</evidence>
<evidence type="ECO:0000256" key="3">
    <source>
        <dbReference type="ARBA" id="ARBA00022729"/>
    </source>
</evidence>
<keyword evidence="4 9" id="KW-0378">Hydrolase</keyword>
<comment type="similarity">
    <text evidence="1">Belongs to the peptidase C40 family.</text>
</comment>
<evidence type="ECO:0000256" key="6">
    <source>
        <dbReference type="SAM" id="Coils"/>
    </source>
</evidence>
<keyword evidence="3" id="KW-0732">Signal</keyword>
<dbReference type="Gene3D" id="6.10.250.3150">
    <property type="match status" value="1"/>
</dbReference>
<feature type="coiled-coil region" evidence="6">
    <location>
        <begin position="168"/>
        <end position="209"/>
    </location>
</feature>
<dbReference type="PANTHER" id="PTHR47053:SF1">
    <property type="entry name" value="MUREIN DD-ENDOPEPTIDASE MEPH-RELATED"/>
    <property type="match status" value="1"/>
</dbReference>
<dbReference type="Pfam" id="PF24568">
    <property type="entry name" value="CC_PcsB"/>
    <property type="match status" value="1"/>
</dbReference>
<keyword evidence="2" id="KW-0645">Protease</keyword>
<keyword evidence="6" id="KW-0175">Coiled coil</keyword>
<feature type="coiled-coil region" evidence="6">
    <location>
        <begin position="38"/>
        <end position="114"/>
    </location>
</feature>
<name>A0A3R6FNP2_9FIRM</name>
<dbReference type="Pfam" id="PF00877">
    <property type="entry name" value="NLPC_P60"/>
    <property type="match status" value="1"/>
</dbReference>
<reference evidence="9 10" key="1">
    <citation type="submission" date="2018-08" db="EMBL/GenBank/DDBJ databases">
        <title>A genome reference for cultivated species of the human gut microbiota.</title>
        <authorList>
            <person name="Zou Y."/>
            <person name="Xue W."/>
            <person name="Luo G."/>
        </authorList>
    </citation>
    <scope>NUCLEOTIDE SEQUENCE [LARGE SCALE GENOMIC DNA]</scope>
    <source>
        <strain evidence="9 10">AM23-23AC</strain>
    </source>
</reference>
<organism evidence="9 10">
    <name type="scientific">Roseburia inulinivorans</name>
    <dbReference type="NCBI Taxonomy" id="360807"/>
    <lineage>
        <taxon>Bacteria</taxon>
        <taxon>Bacillati</taxon>
        <taxon>Bacillota</taxon>
        <taxon>Clostridia</taxon>
        <taxon>Lachnospirales</taxon>
        <taxon>Lachnospiraceae</taxon>
        <taxon>Roseburia</taxon>
    </lineage>
</organism>
<feature type="region of interest" description="Disordered" evidence="7">
    <location>
        <begin position="255"/>
        <end position="301"/>
    </location>
</feature>
<keyword evidence="5" id="KW-0788">Thiol protease</keyword>
<comment type="caution">
    <text evidence="9">The sequence shown here is derived from an EMBL/GenBank/DDBJ whole genome shotgun (WGS) entry which is preliminary data.</text>
</comment>
<evidence type="ECO:0000256" key="1">
    <source>
        <dbReference type="ARBA" id="ARBA00007074"/>
    </source>
</evidence>
<evidence type="ECO:0000256" key="5">
    <source>
        <dbReference type="ARBA" id="ARBA00022807"/>
    </source>
</evidence>
<accession>A0A3R6FNP2</accession>
<dbReference type="Proteomes" id="UP000283701">
    <property type="component" value="Unassembled WGS sequence"/>
</dbReference>
<dbReference type="Gene3D" id="3.90.1720.10">
    <property type="entry name" value="endopeptidase domain like (from Nostoc punctiforme)"/>
    <property type="match status" value="1"/>
</dbReference>
<dbReference type="RefSeq" id="WP_118202679.1">
    <property type="nucleotide sequence ID" value="NZ_QRHP01000004.1"/>
</dbReference>
<dbReference type="PANTHER" id="PTHR47053">
    <property type="entry name" value="MUREIN DD-ENDOPEPTIDASE MEPH-RELATED"/>
    <property type="match status" value="1"/>
</dbReference>
<proteinExistence type="inferred from homology"/>
<dbReference type="GO" id="GO:0006508">
    <property type="term" value="P:proteolysis"/>
    <property type="evidence" value="ECO:0007669"/>
    <property type="project" value="UniProtKB-KW"/>
</dbReference>
<feature type="compositionally biased region" description="Low complexity" evidence="7">
    <location>
        <begin position="260"/>
        <end position="299"/>
    </location>
</feature>
<dbReference type="InterPro" id="IPR000064">
    <property type="entry name" value="NLP_P60_dom"/>
</dbReference>
<dbReference type="PROSITE" id="PS51935">
    <property type="entry name" value="NLPC_P60"/>
    <property type="match status" value="1"/>
</dbReference>
<protein>
    <submittedName>
        <fullName evidence="9">Hydrolase</fullName>
    </submittedName>
</protein>
<dbReference type="EMBL" id="QRHP01000004">
    <property type="protein sequence ID" value="RHF85514.1"/>
    <property type="molecule type" value="Genomic_DNA"/>
</dbReference>
<evidence type="ECO:0000259" key="8">
    <source>
        <dbReference type="PROSITE" id="PS51935"/>
    </source>
</evidence>
<evidence type="ECO:0000256" key="7">
    <source>
        <dbReference type="SAM" id="MobiDB-lite"/>
    </source>
</evidence>
<dbReference type="AlphaFoldDB" id="A0A3R6FNP2"/>
<feature type="domain" description="NlpC/P60" evidence="8">
    <location>
        <begin position="305"/>
        <end position="418"/>
    </location>
</feature>